<evidence type="ECO:0000259" key="2">
    <source>
        <dbReference type="SMART" id="SM00900"/>
    </source>
</evidence>
<dbReference type="EMBL" id="JARJBC010000003">
    <property type="protein sequence ID" value="MDF3288954.1"/>
    <property type="molecule type" value="Genomic_DNA"/>
</dbReference>
<evidence type="ECO:0000313" key="4">
    <source>
        <dbReference type="Proteomes" id="UP001216579"/>
    </source>
</evidence>
<dbReference type="InterPro" id="IPR006311">
    <property type="entry name" value="TAT_signal"/>
</dbReference>
<dbReference type="Proteomes" id="UP001216579">
    <property type="component" value="Unassembled WGS sequence"/>
</dbReference>
<dbReference type="SMART" id="SM00900">
    <property type="entry name" value="FMN_bind"/>
    <property type="match status" value="1"/>
</dbReference>
<name>A0ABT5ZH90_9ACTN</name>
<feature type="domain" description="FMN-binding" evidence="2">
    <location>
        <begin position="72"/>
        <end position="149"/>
    </location>
</feature>
<dbReference type="PROSITE" id="PS51318">
    <property type="entry name" value="TAT"/>
    <property type="match status" value="1"/>
</dbReference>
<gene>
    <name evidence="3" type="ORF">P3G67_06860</name>
</gene>
<keyword evidence="4" id="KW-1185">Reference proteome</keyword>
<sequence length="151" mass="15254">MTRNPLRRVVLGAAATVSGIVLLLALKPHSAPPPALAHATVPAGPRPSSSGAPGASGPKHTGTVTGDTEQTDYGPVQVQVTLANGRITGVTALRTPSDNPRDQEIASYAIPQLTREAIAAQSAHIDAVSGASYTSAGYIQSLQSALDRAGG</sequence>
<dbReference type="InterPro" id="IPR007329">
    <property type="entry name" value="FMN-bd"/>
</dbReference>
<accession>A0ABT5ZH90</accession>
<protein>
    <submittedName>
        <fullName evidence="3">FMN-binding protein</fullName>
    </submittedName>
</protein>
<reference evidence="3 4" key="1">
    <citation type="submission" date="2023-03" db="EMBL/GenBank/DDBJ databases">
        <title>Draft genome sequence of Streptomyces sp. RB6PN23 isolated from peat swamp forest in Thailand.</title>
        <authorList>
            <person name="Klaysubun C."/>
            <person name="Duangmal K."/>
        </authorList>
    </citation>
    <scope>NUCLEOTIDE SEQUENCE [LARGE SCALE GENOMIC DNA]</scope>
    <source>
        <strain evidence="3 4">RB6PN23</strain>
    </source>
</reference>
<feature type="compositionally biased region" description="Low complexity" evidence="1">
    <location>
        <begin position="36"/>
        <end position="58"/>
    </location>
</feature>
<evidence type="ECO:0000256" key="1">
    <source>
        <dbReference type="SAM" id="MobiDB-lite"/>
    </source>
</evidence>
<comment type="caution">
    <text evidence="3">The sequence shown here is derived from an EMBL/GenBank/DDBJ whole genome shotgun (WGS) entry which is preliminary data.</text>
</comment>
<evidence type="ECO:0000313" key="3">
    <source>
        <dbReference type="EMBL" id="MDF3288954.1"/>
    </source>
</evidence>
<feature type="region of interest" description="Disordered" evidence="1">
    <location>
        <begin position="32"/>
        <end position="72"/>
    </location>
</feature>
<dbReference type="Gene3D" id="3.90.1010.20">
    <property type="match status" value="1"/>
</dbReference>
<proteinExistence type="predicted"/>
<dbReference type="RefSeq" id="WP_276092649.1">
    <property type="nucleotide sequence ID" value="NZ_JARJBC010000003.1"/>
</dbReference>
<dbReference type="Pfam" id="PF04205">
    <property type="entry name" value="FMN_bind"/>
    <property type="match status" value="1"/>
</dbReference>
<organism evidence="3 4">
    <name type="scientific">Streptomyces silvisoli</name>
    <dbReference type="NCBI Taxonomy" id="3034235"/>
    <lineage>
        <taxon>Bacteria</taxon>
        <taxon>Bacillati</taxon>
        <taxon>Actinomycetota</taxon>
        <taxon>Actinomycetes</taxon>
        <taxon>Kitasatosporales</taxon>
        <taxon>Streptomycetaceae</taxon>
        <taxon>Streptomyces</taxon>
    </lineage>
</organism>